<feature type="compositionally biased region" description="Pro residues" evidence="1">
    <location>
        <begin position="117"/>
        <end position="127"/>
    </location>
</feature>
<feature type="region of interest" description="Disordered" evidence="1">
    <location>
        <begin position="104"/>
        <end position="136"/>
    </location>
</feature>
<evidence type="ECO:0000256" key="1">
    <source>
        <dbReference type="SAM" id="MobiDB-lite"/>
    </source>
</evidence>
<dbReference type="EnsemblPlants" id="OPUNC01G12800.1">
    <property type="protein sequence ID" value="OPUNC01G12800.1"/>
    <property type="gene ID" value="OPUNC01G12800"/>
</dbReference>
<reference evidence="2" key="1">
    <citation type="submission" date="2015-04" db="UniProtKB">
        <authorList>
            <consortium name="EnsemblPlants"/>
        </authorList>
    </citation>
    <scope>IDENTIFICATION</scope>
</reference>
<dbReference type="STRING" id="4537.A0A0E0JHP3"/>
<feature type="region of interest" description="Disordered" evidence="1">
    <location>
        <begin position="1"/>
        <end position="85"/>
    </location>
</feature>
<feature type="compositionally biased region" description="Gly residues" evidence="1">
    <location>
        <begin position="61"/>
        <end position="81"/>
    </location>
</feature>
<proteinExistence type="predicted"/>
<dbReference type="InterPro" id="IPR012881">
    <property type="entry name" value="DUF1685"/>
</dbReference>
<feature type="compositionally biased region" description="Low complexity" evidence="1">
    <location>
        <begin position="33"/>
        <end position="44"/>
    </location>
</feature>
<organism evidence="2">
    <name type="scientific">Oryza punctata</name>
    <name type="common">Red rice</name>
    <dbReference type="NCBI Taxonomy" id="4537"/>
    <lineage>
        <taxon>Eukaryota</taxon>
        <taxon>Viridiplantae</taxon>
        <taxon>Streptophyta</taxon>
        <taxon>Embryophyta</taxon>
        <taxon>Tracheophyta</taxon>
        <taxon>Spermatophyta</taxon>
        <taxon>Magnoliopsida</taxon>
        <taxon>Liliopsida</taxon>
        <taxon>Poales</taxon>
        <taxon>Poaceae</taxon>
        <taxon>BOP clade</taxon>
        <taxon>Oryzoideae</taxon>
        <taxon>Oryzeae</taxon>
        <taxon>Oryzinae</taxon>
        <taxon>Oryza</taxon>
    </lineage>
</organism>
<evidence type="ECO:0000313" key="2">
    <source>
        <dbReference type="EnsemblPlants" id="OPUNC01G12800.1"/>
    </source>
</evidence>
<protein>
    <submittedName>
        <fullName evidence="2">Uncharacterized protein</fullName>
    </submittedName>
</protein>
<reference evidence="2" key="2">
    <citation type="submission" date="2018-05" db="EMBL/GenBank/DDBJ databases">
        <title>OpunRS2 (Oryza punctata Reference Sequence Version 2).</title>
        <authorList>
            <person name="Zhang J."/>
            <person name="Kudrna D."/>
            <person name="Lee S."/>
            <person name="Talag J."/>
            <person name="Welchert J."/>
            <person name="Wing R.A."/>
        </authorList>
    </citation>
    <scope>NUCLEOTIDE SEQUENCE [LARGE SCALE GENOMIC DNA]</scope>
</reference>
<dbReference type="PANTHER" id="PTHR31865">
    <property type="entry name" value="OSJNBA0071G03.3 PROTEIN"/>
    <property type="match status" value="1"/>
</dbReference>
<dbReference type="eggNOG" id="KOG4197">
    <property type="taxonomic scope" value="Eukaryota"/>
</dbReference>
<dbReference type="Gramene" id="OPUNC01G12800.1">
    <property type="protein sequence ID" value="OPUNC01G12800.1"/>
    <property type="gene ID" value="OPUNC01G12800"/>
</dbReference>
<accession>A0A0E0JHP3</accession>
<evidence type="ECO:0000313" key="3">
    <source>
        <dbReference type="Proteomes" id="UP000026962"/>
    </source>
</evidence>
<sequence length="162" mass="16783">MGPTSTPSRELEADQPPAPRPQDSPRGGRGRVVRGAVGDGVAAAERTKPVVIGEEEPCGSGVFGGGACTARSGGDGGGDGGLQRNPQALCGTLPALELGYSMTQRFLDPNSHHSSSSPPPPLLPSPSIPKWKISSPGDNPDEVKAWLKYWAQAIAYIVRLCS</sequence>
<dbReference type="PANTHER" id="PTHR31865:SF0">
    <property type="entry name" value="EXPRESSED PROTEIN"/>
    <property type="match status" value="1"/>
</dbReference>
<dbReference type="HOGENOM" id="CLU_1638095_0_0_1"/>
<dbReference type="Proteomes" id="UP000026962">
    <property type="component" value="Chromosome 1"/>
</dbReference>
<keyword evidence="3" id="KW-1185">Reference proteome</keyword>
<dbReference type="Pfam" id="PF07939">
    <property type="entry name" value="DUF1685"/>
    <property type="match status" value="1"/>
</dbReference>
<name>A0A0E0JHP3_ORYPU</name>
<dbReference type="AlphaFoldDB" id="A0A0E0JHP3"/>